<evidence type="ECO:0000256" key="1">
    <source>
        <dbReference type="ARBA" id="ARBA00006566"/>
    </source>
</evidence>
<feature type="site" description="Transition state stabilizer" evidence="11">
    <location>
        <position position="27"/>
    </location>
</feature>
<name>A0A235BT39_UNCW3</name>
<dbReference type="InterPro" id="IPR014721">
    <property type="entry name" value="Ribsml_uS5_D2-typ_fold_subgr"/>
</dbReference>
<comment type="caution">
    <text evidence="16">The sequence shown here is derived from an EMBL/GenBank/DDBJ whole genome shotgun (WGS) entry which is preliminary data.</text>
</comment>
<dbReference type="PANTHER" id="PTHR10457:SF7">
    <property type="entry name" value="GALACTOKINASE-RELATED"/>
    <property type="match status" value="1"/>
</dbReference>
<evidence type="ECO:0000256" key="2">
    <source>
        <dbReference type="ARBA" id="ARBA00022490"/>
    </source>
</evidence>
<keyword evidence="3 11" id="KW-0808">Transferase</keyword>
<feature type="binding site" evidence="11">
    <location>
        <position position="159"/>
    </location>
    <ligand>
        <name>Mg(2+)</name>
        <dbReference type="ChEBI" id="CHEBI:18420"/>
    </ligand>
</feature>
<feature type="binding site" evidence="11">
    <location>
        <begin position="33"/>
        <end position="36"/>
    </location>
    <ligand>
        <name>substrate</name>
    </ligand>
</feature>
<feature type="domain" description="GHMP kinase C-terminal" evidence="14">
    <location>
        <begin position="282"/>
        <end position="362"/>
    </location>
</feature>
<protein>
    <recommendedName>
        <fullName evidence="11 12">Galactokinase</fullName>
        <ecNumber evidence="11 12">2.7.1.6</ecNumber>
    </recommendedName>
    <alternativeName>
        <fullName evidence="11">Galactose kinase</fullName>
    </alternativeName>
</protein>
<evidence type="ECO:0000313" key="17">
    <source>
        <dbReference type="Proteomes" id="UP000215215"/>
    </source>
</evidence>
<dbReference type="UniPathway" id="UPA00214"/>
<feature type="binding site" evidence="11">
    <location>
        <position position="221"/>
    </location>
    <ligand>
        <name>substrate</name>
    </ligand>
</feature>
<dbReference type="InterPro" id="IPR013750">
    <property type="entry name" value="GHMP_kinase_C_dom"/>
</dbReference>
<proteinExistence type="inferred from homology"/>
<comment type="catalytic activity">
    <reaction evidence="11">
        <text>alpha-D-galactose + ATP = alpha-D-galactose 1-phosphate + ADP + H(+)</text>
        <dbReference type="Rhea" id="RHEA:13553"/>
        <dbReference type="ChEBI" id="CHEBI:15378"/>
        <dbReference type="ChEBI" id="CHEBI:28061"/>
        <dbReference type="ChEBI" id="CHEBI:30616"/>
        <dbReference type="ChEBI" id="CHEBI:58336"/>
        <dbReference type="ChEBI" id="CHEBI:456216"/>
        <dbReference type="EC" id="2.7.1.6"/>
    </reaction>
</comment>
<dbReference type="FunFam" id="3.30.230.10:FF:000017">
    <property type="entry name" value="Galactokinase"/>
    <property type="match status" value="1"/>
</dbReference>
<dbReference type="Pfam" id="PF00288">
    <property type="entry name" value="GHMP_kinases_N"/>
    <property type="match status" value="1"/>
</dbReference>
<feature type="binding site" evidence="11">
    <location>
        <position position="127"/>
    </location>
    <ligand>
        <name>Mg(2+)</name>
        <dbReference type="ChEBI" id="CHEBI:18420"/>
    </ligand>
</feature>
<dbReference type="GO" id="GO:0004335">
    <property type="term" value="F:galactokinase activity"/>
    <property type="evidence" value="ECO:0007669"/>
    <property type="project" value="UniProtKB-UniRule"/>
</dbReference>
<dbReference type="Pfam" id="PF10509">
    <property type="entry name" value="GalKase_gal_bdg"/>
    <property type="match status" value="1"/>
</dbReference>
<keyword evidence="10 11" id="KW-0119">Carbohydrate metabolism</keyword>
<keyword evidence="6 11" id="KW-0418">Kinase</keyword>
<comment type="subcellular location">
    <subcellularLocation>
        <location evidence="11">Cytoplasm</location>
    </subcellularLocation>
</comment>
<dbReference type="GO" id="GO:0000287">
    <property type="term" value="F:magnesium ion binding"/>
    <property type="evidence" value="ECO:0007669"/>
    <property type="project" value="UniProtKB-UniRule"/>
</dbReference>
<dbReference type="Gene3D" id="3.30.70.890">
    <property type="entry name" value="GHMP kinase, C-terminal domain"/>
    <property type="match status" value="1"/>
</dbReference>
<keyword evidence="4 11" id="KW-0479">Metal-binding</keyword>
<dbReference type="InterPro" id="IPR020568">
    <property type="entry name" value="Ribosomal_Su5_D2-typ_SF"/>
</dbReference>
<dbReference type="InterPro" id="IPR000705">
    <property type="entry name" value="Galactokinase"/>
</dbReference>
<dbReference type="InterPro" id="IPR019539">
    <property type="entry name" value="GalKase_N"/>
</dbReference>
<evidence type="ECO:0000256" key="4">
    <source>
        <dbReference type="ARBA" id="ARBA00022723"/>
    </source>
</evidence>
<feature type="domain" description="Galactokinase N-terminal" evidence="15">
    <location>
        <begin position="9"/>
        <end position="56"/>
    </location>
</feature>
<feature type="active site" description="Proton acceptor" evidence="11">
    <location>
        <position position="171"/>
    </location>
</feature>
<dbReference type="SUPFAM" id="SSF55060">
    <property type="entry name" value="GHMP Kinase, C-terminal domain"/>
    <property type="match status" value="1"/>
</dbReference>
<evidence type="ECO:0000256" key="7">
    <source>
        <dbReference type="ARBA" id="ARBA00022840"/>
    </source>
</evidence>
<dbReference type="EMBL" id="NOZQ01000128">
    <property type="protein sequence ID" value="OYD15342.1"/>
    <property type="molecule type" value="Genomic_DNA"/>
</dbReference>
<evidence type="ECO:0000259" key="14">
    <source>
        <dbReference type="Pfam" id="PF08544"/>
    </source>
</evidence>
<dbReference type="PROSITE" id="PS00627">
    <property type="entry name" value="GHMP_KINASES_ATP"/>
    <property type="match status" value="1"/>
</dbReference>
<gene>
    <name evidence="11" type="primary">galK</name>
    <name evidence="16" type="ORF">CH333_05950</name>
</gene>
<dbReference type="InterPro" id="IPR022963">
    <property type="entry name" value="Galactokinase_bac"/>
</dbReference>
<evidence type="ECO:0000256" key="11">
    <source>
        <dbReference type="HAMAP-Rule" id="MF_00246"/>
    </source>
</evidence>
<dbReference type="EC" id="2.7.1.6" evidence="11 12"/>
<dbReference type="AlphaFoldDB" id="A0A235BT39"/>
<dbReference type="PRINTS" id="PR00473">
    <property type="entry name" value="GALCTOKINASE"/>
</dbReference>
<evidence type="ECO:0000259" key="13">
    <source>
        <dbReference type="Pfam" id="PF00288"/>
    </source>
</evidence>
<comment type="caution">
    <text evidence="11">Lacks conserved residue(s) required for the propagation of feature annotation.</text>
</comment>
<dbReference type="NCBIfam" id="TIGR00131">
    <property type="entry name" value="gal_kin"/>
    <property type="match status" value="1"/>
</dbReference>
<dbReference type="Proteomes" id="UP000215215">
    <property type="component" value="Unassembled WGS sequence"/>
</dbReference>
<dbReference type="PROSITE" id="PS00106">
    <property type="entry name" value="GALACTOKINASE"/>
    <property type="match status" value="1"/>
</dbReference>
<evidence type="ECO:0000256" key="8">
    <source>
        <dbReference type="ARBA" id="ARBA00022842"/>
    </source>
</evidence>
<dbReference type="GO" id="GO:0006012">
    <property type="term" value="P:galactose metabolic process"/>
    <property type="evidence" value="ECO:0007669"/>
    <property type="project" value="UniProtKB-UniRule"/>
</dbReference>
<dbReference type="GO" id="GO:0005829">
    <property type="term" value="C:cytosol"/>
    <property type="evidence" value="ECO:0007669"/>
    <property type="project" value="TreeGrafter"/>
</dbReference>
<keyword evidence="5 11" id="KW-0547">Nucleotide-binding</keyword>
<dbReference type="Pfam" id="PF08544">
    <property type="entry name" value="GHMP_kinases_C"/>
    <property type="match status" value="1"/>
</dbReference>
<dbReference type="NCBIfam" id="NF003705">
    <property type="entry name" value="PRK05322.1"/>
    <property type="match status" value="1"/>
</dbReference>
<keyword evidence="2 11" id="KW-0963">Cytoplasm</keyword>
<evidence type="ECO:0000256" key="12">
    <source>
        <dbReference type="NCBIfam" id="TIGR00131"/>
    </source>
</evidence>
<evidence type="ECO:0000313" key="16">
    <source>
        <dbReference type="EMBL" id="OYD15342.1"/>
    </source>
</evidence>
<keyword evidence="7 11" id="KW-0067">ATP-binding</keyword>
<sequence>MRESDLIKVFSEIYNRYPSVIAKAPGRVNLIGEHTDYNDGFVLPIAIDRYTNMLVSGREDRNVRLYDLKYREGDEFNLDSVEHTELHRWSNYQRGIAKVLMDKGYEIGGMDVVICGEVPEGAGLSSSASVEIATLLSFKELYGIDIEPLDIIKLARKTENEFVGVECGIMDQFASLLSKEKFALFIDCRTLDYRYVRVSLPGCAFLVCNSMVKRELAVSAYNERRRECREAVEAMKKYLPHIESLRDITAEDIKKFGSYLPEVLKKRAEHVVYENERVKKAVEELEYGNMEAFGDLMNQSHRSLSELYEVSSGELDLLVETGREVEGVLGARLTGAGFGGCVIFFLKESSLKPLKEKVLRVYQNKTSLIPQFYEVTPSRGAFSEEISA</sequence>
<accession>A0A235BT39</accession>
<evidence type="ECO:0000256" key="3">
    <source>
        <dbReference type="ARBA" id="ARBA00022679"/>
    </source>
</evidence>
<dbReference type="Gene3D" id="3.30.230.10">
    <property type="match status" value="1"/>
</dbReference>
<dbReference type="InterPro" id="IPR019741">
    <property type="entry name" value="Galactokinase_CS"/>
</dbReference>
<dbReference type="GO" id="GO:0005524">
    <property type="term" value="F:ATP binding"/>
    <property type="evidence" value="ECO:0007669"/>
    <property type="project" value="UniProtKB-UniRule"/>
</dbReference>
<evidence type="ECO:0000256" key="10">
    <source>
        <dbReference type="ARBA" id="ARBA00023277"/>
    </source>
</evidence>
<dbReference type="InterPro" id="IPR006206">
    <property type="entry name" value="Mevalonate/galactokinase"/>
</dbReference>
<evidence type="ECO:0000256" key="5">
    <source>
        <dbReference type="ARBA" id="ARBA00022741"/>
    </source>
</evidence>
<dbReference type="PANTHER" id="PTHR10457">
    <property type="entry name" value="MEVALONATE KINASE/GALACTOKINASE"/>
    <property type="match status" value="1"/>
</dbReference>
<dbReference type="PRINTS" id="PR00959">
    <property type="entry name" value="MEVGALKINASE"/>
</dbReference>
<dbReference type="InterPro" id="IPR006204">
    <property type="entry name" value="GHMP_kinase_N_dom"/>
</dbReference>
<feature type="binding site" evidence="11">
    <location>
        <begin position="121"/>
        <end position="127"/>
    </location>
    <ligand>
        <name>ATP</name>
        <dbReference type="ChEBI" id="CHEBI:30616"/>
    </ligand>
</feature>
<dbReference type="HAMAP" id="MF_00246">
    <property type="entry name" value="Galactokinase"/>
    <property type="match status" value="1"/>
</dbReference>
<dbReference type="InterPro" id="IPR006203">
    <property type="entry name" value="GHMP_knse_ATP-bd_CS"/>
</dbReference>
<dbReference type="InterPro" id="IPR036554">
    <property type="entry name" value="GHMP_kinase_C_sf"/>
</dbReference>
<evidence type="ECO:0000256" key="9">
    <source>
        <dbReference type="ARBA" id="ARBA00023144"/>
    </source>
</evidence>
<evidence type="ECO:0000256" key="6">
    <source>
        <dbReference type="ARBA" id="ARBA00022777"/>
    </source>
</evidence>
<keyword evidence="9 11" id="KW-0299">Galactose metabolism</keyword>
<dbReference type="PIRSF" id="PIRSF000530">
    <property type="entry name" value="Galactokinase"/>
    <property type="match status" value="1"/>
</dbReference>
<comment type="pathway">
    <text evidence="11">Carbohydrate metabolism; galactose metabolism.</text>
</comment>
<comment type="function">
    <text evidence="11">Catalyzes the transfer of the gamma-phosphate of ATP to D-galactose to form alpha-D-galactose-1-phosphate (Gal-1-P).</text>
</comment>
<keyword evidence="8 11" id="KW-0460">Magnesium</keyword>
<evidence type="ECO:0000259" key="15">
    <source>
        <dbReference type="Pfam" id="PF10509"/>
    </source>
</evidence>
<comment type="similarity">
    <text evidence="1 11">Belongs to the GHMP kinase family. GalK subfamily.</text>
</comment>
<organism evidence="16 17">
    <name type="scientific">candidate division WOR-3 bacterium JGI_Cruoil_03_44_89</name>
    <dbReference type="NCBI Taxonomy" id="1973748"/>
    <lineage>
        <taxon>Bacteria</taxon>
        <taxon>Bacteria division WOR-3</taxon>
    </lineage>
</organism>
<dbReference type="SUPFAM" id="SSF54211">
    <property type="entry name" value="Ribosomal protein S5 domain 2-like"/>
    <property type="match status" value="1"/>
</dbReference>
<dbReference type="FunFam" id="3.30.70.890:FF:000001">
    <property type="entry name" value="Galactokinase"/>
    <property type="match status" value="1"/>
</dbReference>
<feature type="domain" description="GHMP kinase N-terminal" evidence="13">
    <location>
        <begin position="91"/>
        <end position="178"/>
    </location>
</feature>
<reference evidence="16 17" key="1">
    <citation type="submission" date="2017-07" db="EMBL/GenBank/DDBJ databases">
        <title>Recovery of genomes from metagenomes via a dereplication, aggregation, and scoring strategy.</title>
        <authorList>
            <person name="Sieber C.M."/>
            <person name="Probst A.J."/>
            <person name="Sharrar A."/>
            <person name="Thomas B.C."/>
            <person name="Hess M."/>
            <person name="Tringe S.G."/>
            <person name="Banfield J.F."/>
        </authorList>
    </citation>
    <scope>NUCLEOTIDE SEQUENCE [LARGE SCALE GENOMIC DNA]</scope>
    <source>
        <strain evidence="16">JGI_Cruoil_03_44_89</strain>
    </source>
</reference>